<dbReference type="OrthoDB" id="3391908at2"/>
<gene>
    <name evidence="2" type="ORF">AFR_28685</name>
</gene>
<protein>
    <submittedName>
        <fullName evidence="2">Uncharacterized protein</fullName>
    </submittedName>
</protein>
<dbReference type="HOGENOM" id="CLU_151343_1_0_11"/>
<sequence length="122" mass="12942">MNVFLTASGDDDQVRSIDEVQDWLDHEPDLQGRISRTPAKPRPGELGAGWDTLTVAVGAGGALSVLGASLKVFFAQPRRTDLKLTVRAADGRSVVLDAKRVKEADVVTVLRETLGGATSDGN</sequence>
<dbReference type="eggNOG" id="ENOG5031FJR">
    <property type="taxonomic scope" value="Bacteria"/>
</dbReference>
<dbReference type="STRING" id="1246995.AFR_28685"/>
<dbReference type="AlphaFoldDB" id="U5W456"/>
<keyword evidence="1" id="KW-1133">Transmembrane helix</keyword>
<feature type="transmembrane region" description="Helical" evidence="1">
    <location>
        <begin position="53"/>
        <end position="74"/>
    </location>
</feature>
<evidence type="ECO:0000256" key="1">
    <source>
        <dbReference type="SAM" id="Phobius"/>
    </source>
</evidence>
<proteinExistence type="predicted"/>
<dbReference type="Pfam" id="PF19953">
    <property type="entry name" value="EACC1"/>
    <property type="match status" value="1"/>
</dbReference>
<keyword evidence="3" id="KW-1185">Reference proteome</keyword>
<organism evidence="2 3">
    <name type="scientific">Actinoplanes friuliensis DSM 7358</name>
    <dbReference type="NCBI Taxonomy" id="1246995"/>
    <lineage>
        <taxon>Bacteria</taxon>
        <taxon>Bacillati</taxon>
        <taxon>Actinomycetota</taxon>
        <taxon>Actinomycetes</taxon>
        <taxon>Micromonosporales</taxon>
        <taxon>Micromonosporaceae</taxon>
        <taxon>Actinoplanes</taxon>
    </lineage>
</organism>
<dbReference type="InterPro" id="IPR045428">
    <property type="entry name" value="EACC1"/>
</dbReference>
<keyword evidence="1" id="KW-0812">Transmembrane</keyword>
<dbReference type="KEGG" id="afs:AFR_28685"/>
<evidence type="ECO:0000313" key="3">
    <source>
        <dbReference type="Proteomes" id="UP000017746"/>
    </source>
</evidence>
<dbReference type="Proteomes" id="UP000017746">
    <property type="component" value="Chromosome"/>
</dbReference>
<dbReference type="PATRIC" id="fig|1246995.3.peg.5815"/>
<keyword evidence="1" id="KW-0472">Membrane</keyword>
<dbReference type="RefSeq" id="WP_023560335.1">
    <property type="nucleotide sequence ID" value="NC_022657.1"/>
</dbReference>
<accession>U5W456</accession>
<dbReference type="EMBL" id="CP006272">
    <property type="protein sequence ID" value="AGZ43998.1"/>
    <property type="molecule type" value="Genomic_DNA"/>
</dbReference>
<reference evidence="2 3" key="1">
    <citation type="journal article" date="2014" name="J. Biotechnol.">
        <title>Complete genome sequence of the actinobacterium Actinoplanes friuliensis HAG 010964, producer of the lipopeptide antibiotic friulimycin.</title>
        <authorList>
            <person name="Ruckert C."/>
            <person name="Szczepanowski R."/>
            <person name="Albersmeier A."/>
            <person name="Goesmann A."/>
            <person name="Fischer N."/>
            <person name="Steinkamper A."/>
            <person name="Puhler A."/>
            <person name="Biener R."/>
            <person name="Schwartz D."/>
            <person name="Kalinowski J."/>
        </authorList>
    </citation>
    <scope>NUCLEOTIDE SEQUENCE [LARGE SCALE GENOMIC DNA]</scope>
    <source>
        <strain evidence="2 3">DSM 7358</strain>
    </source>
</reference>
<name>U5W456_9ACTN</name>
<evidence type="ECO:0000313" key="2">
    <source>
        <dbReference type="EMBL" id="AGZ43998.1"/>
    </source>
</evidence>